<dbReference type="Gene3D" id="3.40.470.10">
    <property type="entry name" value="Uracil-DNA glycosylase-like domain"/>
    <property type="match status" value="1"/>
</dbReference>
<sequence length="204" mass="22782">MPGSPSRGEQPVDELDIIRQEIIEHPSNAWATERGWTPLFTGSARSRVLVIGQAPGRVAQETGLAWSDVSGRLLRSWLGVTDATFYDSEKFALLPIDFYFPGKGPSGDLPPRPDVAGLWHPRILSALTDVRLTVLVGAYSQRYYLHGEKRQSVTETVRAAETFLPFFPLVHPSPLARGWRSRNAWFEEETVVRLASEVQRALDA</sequence>
<feature type="domain" description="Uracil-DNA glycosylase-like" evidence="1">
    <location>
        <begin position="39"/>
        <end position="195"/>
    </location>
</feature>
<dbReference type="InterPro" id="IPR047124">
    <property type="entry name" value="HI_0220.2"/>
</dbReference>
<dbReference type="SMART" id="SM00987">
    <property type="entry name" value="UreE_C"/>
    <property type="match status" value="1"/>
</dbReference>
<dbReference type="InterPro" id="IPR005122">
    <property type="entry name" value="Uracil-DNA_glycosylase-like"/>
</dbReference>
<evidence type="ECO:0000313" key="2">
    <source>
        <dbReference type="EMBL" id="SMG48272.1"/>
    </source>
</evidence>
<evidence type="ECO:0000259" key="1">
    <source>
        <dbReference type="SMART" id="SM00986"/>
    </source>
</evidence>
<dbReference type="Proteomes" id="UP000193244">
    <property type="component" value="Unassembled WGS sequence"/>
</dbReference>
<dbReference type="EMBL" id="FXAY01000007">
    <property type="protein sequence ID" value="SMG48272.1"/>
    <property type="molecule type" value="Genomic_DNA"/>
</dbReference>
<dbReference type="OrthoDB" id="9789139at2"/>
<gene>
    <name evidence="2" type="ORF">SAMN06296010_3295</name>
</gene>
<proteinExistence type="predicted"/>
<dbReference type="SMART" id="SM00986">
    <property type="entry name" value="UDG"/>
    <property type="match status" value="1"/>
</dbReference>
<dbReference type="InterPro" id="IPR036895">
    <property type="entry name" value="Uracil-DNA_glycosylase-like_sf"/>
</dbReference>
<dbReference type="Pfam" id="PF03167">
    <property type="entry name" value="UDG"/>
    <property type="match status" value="1"/>
</dbReference>
<dbReference type="SUPFAM" id="SSF52141">
    <property type="entry name" value="Uracil-DNA glycosylase-like"/>
    <property type="match status" value="1"/>
</dbReference>
<dbReference type="PANTHER" id="PTHR42160:SF1">
    <property type="entry name" value="URACIL-DNA GLYCOSYLASE SUPERFAMILY PROTEIN"/>
    <property type="match status" value="1"/>
</dbReference>
<dbReference type="STRING" id="150121.SAMN06296010_3295"/>
<accession>A0A1X7L4W2</accession>
<dbReference type="CDD" id="cd10033">
    <property type="entry name" value="UDG_like"/>
    <property type="match status" value="1"/>
</dbReference>
<reference evidence="3" key="1">
    <citation type="submission" date="2017-04" db="EMBL/GenBank/DDBJ databases">
        <authorList>
            <person name="Varghese N."/>
            <person name="Submissions S."/>
        </authorList>
    </citation>
    <scope>NUCLEOTIDE SEQUENCE [LARGE SCALE GENOMIC DNA]</scope>
    <source>
        <strain evidence="3">VKM Ac-2510</strain>
    </source>
</reference>
<name>A0A1X7L4W2_9MICO</name>
<dbReference type="AlphaFoldDB" id="A0A1X7L4W2"/>
<organism evidence="2 3">
    <name type="scientific">Agreia pratensis</name>
    <dbReference type="NCBI Taxonomy" id="150121"/>
    <lineage>
        <taxon>Bacteria</taxon>
        <taxon>Bacillati</taxon>
        <taxon>Actinomycetota</taxon>
        <taxon>Actinomycetes</taxon>
        <taxon>Micrococcales</taxon>
        <taxon>Microbacteriaceae</taxon>
        <taxon>Agreia</taxon>
    </lineage>
</organism>
<keyword evidence="3" id="KW-1185">Reference proteome</keyword>
<evidence type="ECO:0000313" key="3">
    <source>
        <dbReference type="Proteomes" id="UP000193244"/>
    </source>
</evidence>
<dbReference type="PANTHER" id="PTHR42160">
    <property type="entry name" value="URACIL-DNA GLYCOSYLASE SUPERFAMILY PROTEIN"/>
    <property type="match status" value="1"/>
</dbReference>
<protein>
    <submittedName>
        <fullName evidence="2">Uracil-DNA glycosylase</fullName>
    </submittedName>
</protein>